<reference evidence="2 3" key="1">
    <citation type="submission" date="2023-07" db="EMBL/GenBank/DDBJ databases">
        <title>Genomic Encyclopedia of Type Strains, Phase IV (KMG-IV): sequencing the most valuable type-strain genomes for metagenomic binning, comparative biology and taxonomic classification.</title>
        <authorList>
            <person name="Goeker M."/>
        </authorList>
    </citation>
    <scope>NUCLEOTIDE SEQUENCE [LARGE SCALE GENOMIC DNA]</scope>
    <source>
        <strain evidence="2 3">DSM 23948</strain>
    </source>
</reference>
<sequence length="114" mass="12507">MKKFGLLLLGGIAAFVLIANLGPLVGLAVSLAILYYVFKQFLKTDSLGLKIGLAILGFFLLMAAASNVPAIIGIVAAYILFVVYKKWNGTKEMAVESDDPFQNFEKQWSELKNY</sequence>
<evidence type="ECO:0000313" key="3">
    <source>
        <dbReference type="Proteomes" id="UP001231362"/>
    </source>
</evidence>
<evidence type="ECO:0000256" key="1">
    <source>
        <dbReference type="SAM" id="Phobius"/>
    </source>
</evidence>
<proteinExistence type="predicted"/>
<keyword evidence="1" id="KW-0812">Transmembrane</keyword>
<keyword evidence="1" id="KW-1133">Transmembrane helix</keyword>
<keyword evidence="3" id="KW-1185">Reference proteome</keyword>
<dbReference type="RefSeq" id="WP_307150101.1">
    <property type="nucleotide sequence ID" value="NZ_JAUSTU010000007.1"/>
</dbReference>
<organism evidence="2 3">
    <name type="scientific">Anoxybacillus andreesenii</name>
    <dbReference type="NCBI Taxonomy" id="1325932"/>
    <lineage>
        <taxon>Bacteria</taxon>
        <taxon>Bacillati</taxon>
        <taxon>Bacillota</taxon>
        <taxon>Bacilli</taxon>
        <taxon>Bacillales</taxon>
        <taxon>Anoxybacillaceae</taxon>
        <taxon>Anoxybacillus</taxon>
    </lineage>
</organism>
<dbReference type="Proteomes" id="UP001231362">
    <property type="component" value="Unassembled WGS sequence"/>
</dbReference>
<gene>
    <name evidence="2" type="ORF">J2S07_001841</name>
</gene>
<name>A0ABT9V3L8_9BACL</name>
<keyword evidence="1" id="KW-0472">Membrane</keyword>
<protein>
    <submittedName>
        <fullName evidence="2">Lia operon protein LiaI</fullName>
    </submittedName>
</protein>
<evidence type="ECO:0000313" key="2">
    <source>
        <dbReference type="EMBL" id="MDQ0155536.1"/>
    </source>
</evidence>
<feature type="transmembrane region" description="Helical" evidence="1">
    <location>
        <begin position="58"/>
        <end position="84"/>
    </location>
</feature>
<comment type="caution">
    <text evidence="2">The sequence shown here is derived from an EMBL/GenBank/DDBJ whole genome shotgun (WGS) entry which is preliminary data.</text>
</comment>
<accession>A0ABT9V3L8</accession>
<dbReference type="EMBL" id="JAUSTU010000007">
    <property type="protein sequence ID" value="MDQ0155536.1"/>
    <property type="molecule type" value="Genomic_DNA"/>
</dbReference>
<feature type="transmembrane region" description="Helical" evidence="1">
    <location>
        <begin position="7"/>
        <end position="38"/>
    </location>
</feature>